<dbReference type="Pfam" id="PF21306">
    <property type="entry name" value="TetR_C_40"/>
    <property type="match status" value="1"/>
</dbReference>
<dbReference type="PANTHER" id="PTHR30055">
    <property type="entry name" value="HTH-TYPE TRANSCRIPTIONAL REGULATOR RUTR"/>
    <property type="match status" value="1"/>
</dbReference>
<dbReference type="PRINTS" id="PR00455">
    <property type="entry name" value="HTHTETR"/>
</dbReference>
<proteinExistence type="predicted"/>
<comment type="caution">
    <text evidence="6">The sequence shown here is derived from an EMBL/GenBank/DDBJ whole genome shotgun (WGS) entry which is preliminary data.</text>
</comment>
<dbReference type="InterPro" id="IPR009057">
    <property type="entry name" value="Homeodomain-like_sf"/>
</dbReference>
<feature type="domain" description="HTH tetR-type" evidence="5">
    <location>
        <begin position="12"/>
        <end position="72"/>
    </location>
</feature>
<dbReference type="Proteomes" id="UP000019678">
    <property type="component" value="Unassembled WGS sequence"/>
</dbReference>
<evidence type="ECO:0000313" key="6">
    <source>
        <dbReference type="EMBL" id="EYF03830.1"/>
    </source>
</evidence>
<dbReference type="SUPFAM" id="SSF46689">
    <property type="entry name" value="Homeodomain-like"/>
    <property type="match status" value="1"/>
</dbReference>
<evidence type="ECO:0000256" key="3">
    <source>
        <dbReference type="ARBA" id="ARBA00023163"/>
    </source>
</evidence>
<dbReference type="STRING" id="1192034.CAP_5094"/>
<evidence type="ECO:0000259" key="5">
    <source>
        <dbReference type="PROSITE" id="PS50977"/>
    </source>
</evidence>
<evidence type="ECO:0000256" key="1">
    <source>
        <dbReference type="ARBA" id="ARBA00023015"/>
    </source>
</evidence>
<dbReference type="Pfam" id="PF00440">
    <property type="entry name" value="TetR_N"/>
    <property type="match status" value="1"/>
</dbReference>
<dbReference type="AlphaFoldDB" id="A0A017T4T1"/>
<dbReference type="PROSITE" id="PS50977">
    <property type="entry name" value="HTH_TETR_2"/>
    <property type="match status" value="1"/>
</dbReference>
<keyword evidence="7" id="KW-1185">Reference proteome</keyword>
<dbReference type="eggNOG" id="COG1309">
    <property type="taxonomic scope" value="Bacteria"/>
</dbReference>
<dbReference type="Gene3D" id="1.10.357.10">
    <property type="entry name" value="Tetracycline Repressor, domain 2"/>
    <property type="match status" value="1"/>
</dbReference>
<dbReference type="EMBL" id="ASRX01000041">
    <property type="protein sequence ID" value="EYF03830.1"/>
    <property type="molecule type" value="Genomic_DNA"/>
</dbReference>
<sequence length="212" mass="23036">MPRMHGTLAAMSSAEKRIQDAAMRLFAERGVTQVTVSELAEAAGVARGTIYNRKSDVGTLFEQLATRLTEEMTTRIDATMAGIDDPARRIATGIRLFVRRAHEEPPWGRFVARFGATAPTMRALLAAGPSRDLEQGVRGRRLVLRREQIAAALAMMSASVLGAIVSVVDGHQTWREAGSTTAELFLRALGVPLDEARALSKEELPPLEAETQ</sequence>
<feature type="DNA-binding region" description="H-T-H motif" evidence="4">
    <location>
        <begin position="35"/>
        <end position="54"/>
    </location>
</feature>
<dbReference type="InterPro" id="IPR049513">
    <property type="entry name" value="TetR_C_40"/>
</dbReference>
<dbReference type="GO" id="GO:0000976">
    <property type="term" value="F:transcription cis-regulatory region binding"/>
    <property type="evidence" value="ECO:0007669"/>
    <property type="project" value="TreeGrafter"/>
</dbReference>
<keyword evidence="2 4" id="KW-0238">DNA-binding</keyword>
<evidence type="ECO:0000313" key="7">
    <source>
        <dbReference type="Proteomes" id="UP000019678"/>
    </source>
</evidence>
<dbReference type="GO" id="GO:0003700">
    <property type="term" value="F:DNA-binding transcription factor activity"/>
    <property type="evidence" value="ECO:0007669"/>
    <property type="project" value="TreeGrafter"/>
</dbReference>
<dbReference type="PANTHER" id="PTHR30055:SF234">
    <property type="entry name" value="HTH-TYPE TRANSCRIPTIONAL REGULATOR BETI"/>
    <property type="match status" value="1"/>
</dbReference>
<protein>
    <submittedName>
        <fullName evidence="6">Putative transcriptional regulator, TetR family</fullName>
    </submittedName>
</protein>
<evidence type="ECO:0000256" key="2">
    <source>
        <dbReference type="ARBA" id="ARBA00023125"/>
    </source>
</evidence>
<name>A0A017T4T1_9BACT</name>
<gene>
    <name evidence="6" type="ORF">CAP_5094</name>
</gene>
<accession>A0A017T4T1</accession>
<reference evidence="6 7" key="1">
    <citation type="submission" date="2013-05" db="EMBL/GenBank/DDBJ databases">
        <title>Genome assembly of Chondromyces apiculatus DSM 436.</title>
        <authorList>
            <person name="Sharma G."/>
            <person name="Khatri I."/>
            <person name="Kaur C."/>
            <person name="Mayilraj S."/>
            <person name="Subramanian S."/>
        </authorList>
    </citation>
    <scope>NUCLEOTIDE SEQUENCE [LARGE SCALE GENOMIC DNA]</scope>
    <source>
        <strain evidence="6 7">DSM 436</strain>
    </source>
</reference>
<organism evidence="6 7">
    <name type="scientific">Chondromyces apiculatus DSM 436</name>
    <dbReference type="NCBI Taxonomy" id="1192034"/>
    <lineage>
        <taxon>Bacteria</taxon>
        <taxon>Pseudomonadati</taxon>
        <taxon>Myxococcota</taxon>
        <taxon>Polyangia</taxon>
        <taxon>Polyangiales</taxon>
        <taxon>Polyangiaceae</taxon>
        <taxon>Chondromyces</taxon>
    </lineage>
</organism>
<keyword evidence="3" id="KW-0804">Transcription</keyword>
<dbReference type="InterPro" id="IPR050109">
    <property type="entry name" value="HTH-type_TetR-like_transc_reg"/>
</dbReference>
<evidence type="ECO:0000256" key="4">
    <source>
        <dbReference type="PROSITE-ProRule" id="PRU00335"/>
    </source>
</evidence>
<dbReference type="InterPro" id="IPR001647">
    <property type="entry name" value="HTH_TetR"/>
</dbReference>
<keyword evidence="1" id="KW-0805">Transcription regulation</keyword>